<protein>
    <submittedName>
        <fullName evidence="2">Receptor-type tyrosine-protein phosphatase U</fullName>
    </submittedName>
</protein>
<feature type="region of interest" description="Disordered" evidence="1">
    <location>
        <begin position="40"/>
        <end position="82"/>
    </location>
</feature>
<keyword evidence="3" id="KW-1185">Reference proteome</keyword>
<accession>L8Y8J6</accession>
<feature type="region of interest" description="Disordered" evidence="1">
    <location>
        <begin position="102"/>
        <end position="158"/>
    </location>
</feature>
<dbReference type="STRING" id="246437.L8Y8J6"/>
<dbReference type="InParanoid" id="L8Y8J6"/>
<dbReference type="eggNOG" id="KOG4228">
    <property type="taxonomic scope" value="Eukaryota"/>
</dbReference>
<dbReference type="AlphaFoldDB" id="L8Y8J6"/>
<evidence type="ECO:0000313" key="3">
    <source>
        <dbReference type="Proteomes" id="UP000011518"/>
    </source>
</evidence>
<reference evidence="3" key="1">
    <citation type="submission" date="2012-07" db="EMBL/GenBank/DDBJ databases">
        <title>Genome of the Chinese tree shrew, a rising model animal genetically related to primates.</title>
        <authorList>
            <person name="Zhang G."/>
            <person name="Fan Y."/>
            <person name="Yao Y."/>
            <person name="Huang Z."/>
        </authorList>
    </citation>
    <scope>NUCLEOTIDE SEQUENCE [LARGE SCALE GENOMIC DNA]</scope>
</reference>
<reference evidence="3" key="2">
    <citation type="journal article" date="2013" name="Nat. Commun.">
        <title>Genome of the Chinese tree shrew.</title>
        <authorList>
            <person name="Fan Y."/>
            <person name="Huang Z.Y."/>
            <person name="Cao C.C."/>
            <person name="Chen C.S."/>
            <person name="Chen Y.X."/>
            <person name="Fan D.D."/>
            <person name="He J."/>
            <person name="Hou H.L."/>
            <person name="Hu L."/>
            <person name="Hu X.T."/>
            <person name="Jiang X.T."/>
            <person name="Lai R."/>
            <person name="Lang Y.S."/>
            <person name="Liang B."/>
            <person name="Liao S.G."/>
            <person name="Mu D."/>
            <person name="Ma Y.Y."/>
            <person name="Niu Y.Y."/>
            <person name="Sun X.Q."/>
            <person name="Xia J.Q."/>
            <person name="Xiao J."/>
            <person name="Xiong Z.Q."/>
            <person name="Xu L."/>
            <person name="Yang L."/>
            <person name="Zhang Y."/>
            <person name="Zhao W."/>
            <person name="Zhao X.D."/>
            <person name="Zheng Y.T."/>
            <person name="Zhou J.M."/>
            <person name="Zhu Y.B."/>
            <person name="Zhang G.J."/>
            <person name="Wang J."/>
            <person name="Yao Y.G."/>
        </authorList>
    </citation>
    <scope>NUCLEOTIDE SEQUENCE [LARGE SCALE GENOMIC DNA]</scope>
</reference>
<sequence>MTKATANYRQEKTHMMGAADRSFTDQSTLQEDERLGLSFMDAHGYSPRGDQRSGVAEASSLLGGSPRRPCGRKGSPYHTGQLHPAVRVADLLQHISQMKTAEGYGFQQEEEGGSPPASARLPALHAASASAISRSLPDLKPDLAGSADLDPAPACPWP</sequence>
<keyword evidence="2" id="KW-0675">Receptor</keyword>
<organism evidence="2 3">
    <name type="scientific">Tupaia chinensis</name>
    <name type="common">Chinese tree shrew</name>
    <name type="synonym">Tupaia belangeri chinensis</name>
    <dbReference type="NCBI Taxonomy" id="246437"/>
    <lineage>
        <taxon>Eukaryota</taxon>
        <taxon>Metazoa</taxon>
        <taxon>Chordata</taxon>
        <taxon>Craniata</taxon>
        <taxon>Vertebrata</taxon>
        <taxon>Euteleostomi</taxon>
        <taxon>Mammalia</taxon>
        <taxon>Eutheria</taxon>
        <taxon>Euarchontoglires</taxon>
        <taxon>Scandentia</taxon>
        <taxon>Tupaiidae</taxon>
        <taxon>Tupaia</taxon>
    </lineage>
</organism>
<feature type="region of interest" description="Disordered" evidence="1">
    <location>
        <begin position="1"/>
        <end position="28"/>
    </location>
</feature>
<dbReference type="EMBL" id="KB364442">
    <property type="protein sequence ID" value="ELV12547.1"/>
    <property type="molecule type" value="Genomic_DNA"/>
</dbReference>
<evidence type="ECO:0000313" key="2">
    <source>
        <dbReference type="EMBL" id="ELV12547.1"/>
    </source>
</evidence>
<gene>
    <name evidence="2" type="ORF">TREES_T100021993</name>
</gene>
<proteinExistence type="predicted"/>
<dbReference type="Proteomes" id="UP000011518">
    <property type="component" value="Unassembled WGS sequence"/>
</dbReference>
<evidence type="ECO:0000256" key="1">
    <source>
        <dbReference type="SAM" id="MobiDB-lite"/>
    </source>
</evidence>
<name>L8Y8J6_TUPCH</name>